<dbReference type="CDD" id="cd01650">
    <property type="entry name" value="RT_nLTR_like"/>
    <property type="match status" value="1"/>
</dbReference>
<dbReference type="PANTHER" id="PTHR46574:SF1">
    <property type="entry name" value="43 KDA RECEPTOR-ASSOCIATED PROTEIN OF THE SYNAPSE"/>
    <property type="match status" value="1"/>
</dbReference>
<dbReference type="InterPro" id="IPR043128">
    <property type="entry name" value="Rev_trsase/Diguanyl_cyclase"/>
</dbReference>
<name>A0ABQ8T0I6_PERAM</name>
<comment type="caution">
    <text evidence="2">The sequence shown here is derived from an EMBL/GenBank/DDBJ whole genome shotgun (WGS) entry which is preliminary data.</text>
</comment>
<protein>
    <recommendedName>
        <fullName evidence="1">Reverse transcriptase domain-containing protein</fullName>
    </recommendedName>
</protein>
<dbReference type="PANTHER" id="PTHR46574">
    <property type="entry name" value="43 KDA RECEPTOR-ASSOCIATED PROTEIN OF THE SYNAPSE"/>
    <property type="match status" value="1"/>
</dbReference>
<accession>A0ABQ8T0I6</accession>
<organism evidence="2 3">
    <name type="scientific">Periplaneta americana</name>
    <name type="common">American cockroach</name>
    <name type="synonym">Blatta americana</name>
    <dbReference type="NCBI Taxonomy" id="6978"/>
    <lineage>
        <taxon>Eukaryota</taxon>
        <taxon>Metazoa</taxon>
        <taxon>Ecdysozoa</taxon>
        <taxon>Arthropoda</taxon>
        <taxon>Hexapoda</taxon>
        <taxon>Insecta</taxon>
        <taxon>Pterygota</taxon>
        <taxon>Neoptera</taxon>
        <taxon>Polyneoptera</taxon>
        <taxon>Dictyoptera</taxon>
        <taxon>Blattodea</taxon>
        <taxon>Blattoidea</taxon>
        <taxon>Blattidae</taxon>
        <taxon>Blattinae</taxon>
        <taxon>Periplaneta</taxon>
    </lineage>
</organism>
<dbReference type="InterPro" id="IPR000477">
    <property type="entry name" value="RT_dom"/>
</dbReference>
<dbReference type="InterPro" id="IPR011990">
    <property type="entry name" value="TPR-like_helical_dom_sf"/>
</dbReference>
<proteinExistence type="predicted"/>
<dbReference type="PROSITE" id="PS50878">
    <property type="entry name" value="RT_POL"/>
    <property type="match status" value="1"/>
</dbReference>
<dbReference type="Gene3D" id="3.30.70.270">
    <property type="match status" value="1"/>
</dbReference>
<dbReference type="SUPFAM" id="SSF48452">
    <property type="entry name" value="TPR-like"/>
    <property type="match status" value="2"/>
</dbReference>
<dbReference type="Proteomes" id="UP001148838">
    <property type="component" value="Unassembled WGS sequence"/>
</dbReference>
<evidence type="ECO:0000313" key="3">
    <source>
        <dbReference type="Proteomes" id="UP001148838"/>
    </source>
</evidence>
<gene>
    <name evidence="2" type="ORF">ANN_07551</name>
</gene>
<dbReference type="InterPro" id="IPR043502">
    <property type="entry name" value="DNA/RNA_pol_sf"/>
</dbReference>
<dbReference type="InterPro" id="IPR052480">
    <property type="entry name" value="RAPsyn"/>
</dbReference>
<dbReference type="EMBL" id="JAJSOF020000017">
    <property type="protein sequence ID" value="KAJ4439427.1"/>
    <property type="molecule type" value="Genomic_DNA"/>
</dbReference>
<dbReference type="Pfam" id="PF00078">
    <property type="entry name" value="RVT_1"/>
    <property type="match status" value="1"/>
</dbReference>
<evidence type="ECO:0000313" key="2">
    <source>
        <dbReference type="EMBL" id="KAJ4439427.1"/>
    </source>
</evidence>
<dbReference type="SUPFAM" id="SSF56672">
    <property type="entry name" value="DNA/RNA polymerases"/>
    <property type="match status" value="1"/>
</dbReference>
<dbReference type="Gene3D" id="1.25.40.10">
    <property type="entry name" value="Tetratricopeptide repeat domain"/>
    <property type="match status" value="2"/>
</dbReference>
<feature type="domain" description="Reverse transcriptase" evidence="1">
    <location>
        <begin position="121"/>
        <end position="393"/>
    </location>
</feature>
<keyword evidence="3" id="KW-1185">Reference proteome</keyword>
<sequence>MGRSVRSVCYHNLFRTVFCAGKSYAEYLLSSIAEALEFAHRQLGLAEEADSPNLRAEAYLNLARAHERLGGLERALAYARHSLYNECDQCRTAGHVHLTVGSVYLELAGFCKALEAFQHAHKIAQGIQDPALELQLVYLPIFKKGDKTNCSNFRGISLLLTSYKILSNILLRRLTPYVDEIIGDHQCGFRRNRSTIDQVFCIPQILEKKWEYKGTVHQLFIDLKKAYDSVKREVLNDILIEFGIPKKLVRLIKMCLSETYSRLRIGQFLSDAFPIHCGLKQGDALSPLLFNFSLEYAIRKVQDNTEGLELNGLHQLLVYADDVNMLAKNPQTIRENTEILLKASKAIGLEVNPEKTKYMIMSRDQNIVRNGNIKIGDLSFEGVEKFKYLGATGTNRSDIREEIKRRINMGNACYYSVYVGLSELFGRLQDADKSARYAAKAYDLSRSLQLGDLNSRHHRAALLQMASALRKQGELGDAHDYCSEATRLALVSGDQATYARSIRIMGDIYRKKSEINTSHRCLMALRTRFQIPGVLRISSQSATIRFRRDFMSGTEDEYTKMAPQVEIDRVQISYMHVSPKPLTEDRCRRVNQVSSTMLQKAYRQYESAMGSAAGMGDRLCQMEAMDGAARCLEALRLQQKICNCRPLEFNTRLLEVASSVGAKLLVRTVRVRLSRIYQSLGDEEQQAVHERLAQCLEEELELQCGACNLPFGLDSDSLEALPCSHILHASIPFKIVAFRNNTLLPTRVEFLEAGLEAIL</sequence>
<evidence type="ECO:0000259" key="1">
    <source>
        <dbReference type="PROSITE" id="PS50878"/>
    </source>
</evidence>
<reference evidence="2 3" key="1">
    <citation type="journal article" date="2022" name="Allergy">
        <title>Genome assembly and annotation of Periplaneta americana reveal a comprehensive cockroach allergen profile.</title>
        <authorList>
            <person name="Wang L."/>
            <person name="Xiong Q."/>
            <person name="Saelim N."/>
            <person name="Wang L."/>
            <person name="Nong W."/>
            <person name="Wan A.T."/>
            <person name="Shi M."/>
            <person name="Liu X."/>
            <person name="Cao Q."/>
            <person name="Hui J.H.L."/>
            <person name="Sookrung N."/>
            <person name="Leung T.F."/>
            <person name="Tungtrongchitr A."/>
            <person name="Tsui S.K.W."/>
        </authorList>
    </citation>
    <scope>NUCLEOTIDE SEQUENCE [LARGE SCALE GENOMIC DNA]</scope>
    <source>
        <strain evidence="2">PWHHKU_190912</strain>
    </source>
</reference>